<dbReference type="PANTHER" id="PTHR46712">
    <property type="entry name" value="PHOSPHATIDYLGLYCEROPHOSPHATASE AND PROTEIN-TYROSINE PHOSPHATASE 1"/>
    <property type="match status" value="1"/>
</dbReference>
<dbReference type="Proteomes" id="UP000663874">
    <property type="component" value="Unassembled WGS sequence"/>
</dbReference>
<evidence type="ECO:0000256" key="5">
    <source>
        <dbReference type="ARBA" id="ARBA00022912"/>
    </source>
</evidence>
<dbReference type="SMART" id="SM00195">
    <property type="entry name" value="DSPc"/>
    <property type="match status" value="1"/>
</dbReference>
<evidence type="ECO:0000256" key="12">
    <source>
        <dbReference type="ARBA" id="ARBA00050944"/>
    </source>
</evidence>
<dbReference type="InterPro" id="IPR000340">
    <property type="entry name" value="Dual-sp_phosphatase_cat-dom"/>
</dbReference>
<evidence type="ECO:0000256" key="14">
    <source>
        <dbReference type="ARBA" id="ARBA00052505"/>
    </source>
</evidence>
<dbReference type="OrthoDB" id="273181at2759"/>
<protein>
    <recommendedName>
        <fullName evidence="17">Phosphatidylglycerophosphatase and protein-tyrosine phosphatase 1</fullName>
        <ecNumber evidence="11">3.1.3.27</ecNumber>
    </recommendedName>
</protein>
<proteinExistence type="predicted"/>
<evidence type="ECO:0000259" key="18">
    <source>
        <dbReference type="PROSITE" id="PS50054"/>
    </source>
</evidence>
<keyword evidence="4" id="KW-0378">Hydrolase</keyword>
<comment type="caution">
    <text evidence="22">The sequence shown here is derived from an EMBL/GenBank/DDBJ whole genome shotgun (WGS) entry which is preliminary data.</text>
</comment>
<feature type="domain" description="Tyrosine specific protein phosphatases" evidence="19">
    <location>
        <begin position="101"/>
        <end position="169"/>
    </location>
</feature>
<comment type="subcellular location">
    <subcellularLocation>
        <location evidence="1">Membrane</location>
    </subcellularLocation>
</comment>
<keyword evidence="7" id="KW-0472">Membrane</keyword>
<evidence type="ECO:0000256" key="16">
    <source>
        <dbReference type="ARBA" id="ARBA00052780"/>
    </source>
</evidence>
<evidence type="ECO:0000256" key="7">
    <source>
        <dbReference type="ARBA" id="ARBA00023136"/>
    </source>
</evidence>
<evidence type="ECO:0000256" key="1">
    <source>
        <dbReference type="ARBA" id="ARBA00004370"/>
    </source>
</evidence>
<dbReference type="EMBL" id="CAJOBE010001554">
    <property type="protein sequence ID" value="CAF3754016.1"/>
    <property type="molecule type" value="Genomic_DNA"/>
</dbReference>
<dbReference type="Pfam" id="PF00782">
    <property type="entry name" value="DSPc"/>
    <property type="match status" value="1"/>
</dbReference>
<comment type="catalytic activity">
    <reaction evidence="13">
        <text>a 1-acyl-2-hexanoyl-sn-glycero-3-phospho-(1D-myo-inositol-5-phosphate) + H2O = a 1-acyl-2-hexanoyl-sn-glycero-3-phospho-(1D-myo-inositol) + phosphate</text>
        <dbReference type="Rhea" id="RHEA:42320"/>
        <dbReference type="ChEBI" id="CHEBI:15377"/>
        <dbReference type="ChEBI" id="CHEBI:43474"/>
        <dbReference type="ChEBI" id="CHEBI:78930"/>
        <dbReference type="ChEBI" id="CHEBI:78931"/>
    </reaction>
    <physiologicalReaction direction="left-to-right" evidence="13">
        <dbReference type="Rhea" id="RHEA:42321"/>
    </physiologicalReaction>
</comment>
<dbReference type="PANTHER" id="PTHR46712:SF1">
    <property type="entry name" value="PHOSPHATIDYLGLYCEROPHOSPHATASE AND PROTEIN-TYROSINE PHOSPHATASE 1"/>
    <property type="match status" value="1"/>
</dbReference>
<keyword evidence="9" id="KW-1208">Phospholipid metabolism</keyword>
<dbReference type="GO" id="GO:0016020">
    <property type="term" value="C:membrane"/>
    <property type="evidence" value="ECO:0007669"/>
    <property type="project" value="UniProtKB-SubCell"/>
</dbReference>
<organism evidence="22 24">
    <name type="scientific">Rotaria sordida</name>
    <dbReference type="NCBI Taxonomy" id="392033"/>
    <lineage>
        <taxon>Eukaryota</taxon>
        <taxon>Metazoa</taxon>
        <taxon>Spiralia</taxon>
        <taxon>Gnathifera</taxon>
        <taxon>Rotifera</taxon>
        <taxon>Eurotatoria</taxon>
        <taxon>Bdelloidea</taxon>
        <taxon>Philodinida</taxon>
        <taxon>Philodinidae</taxon>
        <taxon>Rotaria</taxon>
    </lineage>
</organism>
<evidence type="ECO:0000313" key="21">
    <source>
        <dbReference type="EMBL" id="CAF1507050.1"/>
    </source>
</evidence>
<comment type="catalytic activity">
    <reaction evidence="15">
        <text>1,2-di-(9Z-octadecenoyl)-sn-glycero-3-phospho-(1'-sn-glycerol-3'-phosphate) + H2O = 1,2-di-(9Z-octadecenoyl)-sn-glycero-3-phospho-(1'-sn-glycerol) + phosphate</text>
        <dbReference type="Rhea" id="RHEA:42304"/>
        <dbReference type="ChEBI" id="CHEBI:15377"/>
        <dbReference type="ChEBI" id="CHEBI:43474"/>
        <dbReference type="ChEBI" id="CHEBI:75163"/>
        <dbReference type="ChEBI" id="CHEBI:78907"/>
    </reaction>
    <physiologicalReaction direction="left-to-right" evidence="15">
        <dbReference type="Rhea" id="RHEA:42305"/>
    </physiologicalReaction>
</comment>
<keyword evidence="6" id="KW-0443">Lipid metabolism</keyword>
<dbReference type="EMBL" id="CAJNOU010006534">
    <property type="protein sequence ID" value="CAF1507050.1"/>
    <property type="molecule type" value="Genomic_DNA"/>
</dbReference>
<reference evidence="22" key="1">
    <citation type="submission" date="2021-02" db="EMBL/GenBank/DDBJ databases">
        <authorList>
            <person name="Nowell W R."/>
        </authorList>
    </citation>
    <scope>NUCLEOTIDE SEQUENCE</scope>
</reference>
<dbReference type="SUPFAM" id="SSF52799">
    <property type="entry name" value="(Phosphotyrosine protein) phosphatases II"/>
    <property type="match status" value="1"/>
</dbReference>
<dbReference type="EC" id="3.1.3.27" evidence="11"/>
<comment type="catalytic activity">
    <reaction evidence="14">
        <text>1,2-dibutyryl-sn-glycero-3-phospho-(1D-myo-inositol-5-phosphate) + H2O = 1,2-dibutyryl-sn-glycero-3-phospho-(1D-myo-inositol) + phosphate</text>
        <dbReference type="Rhea" id="RHEA:42584"/>
        <dbReference type="ChEBI" id="CHEBI:15377"/>
        <dbReference type="ChEBI" id="CHEBI:43474"/>
        <dbReference type="ChEBI" id="CHEBI:82605"/>
        <dbReference type="ChEBI" id="CHEBI:82606"/>
    </reaction>
    <physiologicalReaction direction="left-to-right" evidence="14">
        <dbReference type="Rhea" id="RHEA:42585"/>
    </physiologicalReaction>
</comment>
<dbReference type="PROSITE" id="PS50054">
    <property type="entry name" value="TYR_PHOSPHATASE_DUAL"/>
    <property type="match status" value="1"/>
</dbReference>
<keyword evidence="5" id="KW-0904">Protein phosphatase</keyword>
<dbReference type="Proteomes" id="UP000663823">
    <property type="component" value="Unassembled WGS sequence"/>
</dbReference>
<name>A0A818J7L3_9BILA</name>
<evidence type="ECO:0000256" key="10">
    <source>
        <dbReference type="ARBA" id="ARBA00024192"/>
    </source>
</evidence>
<dbReference type="EMBL" id="CAJOAX010000189">
    <property type="protein sequence ID" value="CAF3534799.1"/>
    <property type="molecule type" value="Genomic_DNA"/>
</dbReference>
<dbReference type="InterPro" id="IPR042165">
    <property type="entry name" value="PTPMT1"/>
</dbReference>
<evidence type="ECO:0000256" key="3">
    <source>
        <dbReference type="ARBA" id="ARBA00022516"/>
    </source>
</evidence>
<sequence>MPLIGPYLARLFFLPSYGYTHLLSYLGIRKSYDRIDETVYIGILPTIALQKYLIEHEKVNAVISMNEDYELTYVSDPNLWTKHEIQHLRLPTVDFSNPQVENLFHGIEFLRTVRQENKRAYIHCKAGRQRSANLVACYLIDTYGMTPEEAARHVRSIRPSTIFGTREMRRLHDFVEHLREEYYKKHQEQNEKIKSST</sequence>
<dbReference type="InterPro" id="IPR016130">
    <property type="entry name" value="Tyr_Pase_AS"/>
</dbReference>
<evidence type="ECO:0000256" key="4">
    <source>
        <dbReference type="ARBA" id="ARBA00022801"/>
    </source>
</evidence>
<dbReference type="FunFam" id="3.90.190.10:FF:000060">
    <property type="entry name" value="Phosphatidylglycerophosphatase and protein-tyrosine phosphatase 1"/>
    <property type="match status" value="1"/>
</dbReference>
<dbReference type="PROSITE" id="PS50056">
    <property type="entry name" value="TYR_PHOSPHATASE_2"/>
    <property type="match status" value="1"/>
</dbReference>
<dbReference type="GO" id="GO:0004439">
    <property type="term" value="F:phosphatidylinositol-4,5-bisphosphate 5-phosphatase activity"/>
    <property type="evidence" value="ECO:0007669"/>
    <property type="project" value="TreeGrafter"/>
</dbReference>
<evidence type="ECO:0000313" key="20">
    <source>
        <dbReference type="EMBL" id="CAF1439638.1"/>
    </source>
</evidence>
<comment type="pathway">
    <text evidence="10">Phospholipid metabolism; phosphatidylglycerol biosynthesis; phosphatidylglycerol from CDP-diacylglycerol: step 2/2.</text>
</comment>
<dbReference type="InterPro" id="IPR000387">
    <property type="entry name" value="Tyr_Pase_dom"/>
</dbReference>
<comment type="catalytic activity">
    <reaction evidence="12">
        <text>a 1,2-diacyl-sn-glycero-3-phospho-(1'-sn-glycero-3'-phosphate) + H2O = a 1,2-diacyl-sn-glycero-3-phospho-(1'-sn-glycerol) + phosphate</text>
        <dbReference type="Rhea" id="RHEA:33751"/>
        <dbReference type="ChEBI" id="CHEBI:15377"/>
        <dbReference type="ChEBI" id="CHEBI:43474"/>
        <dbReference type="ChEBI" id="CHEBI:60110"/>
        <dbReference type="ChEBI" id="CHEBI:64716"/>
        <dbReference type="EC" id="3.1.3.27"/>
    </reaction>
    <physiologicalReaction direction="left-to-right" evidence="12">
        <dbReference type="Rhea" id="RHEA:33752"/>
    </physiologicalReaction>
</comment>
<evidence type="ECO:0000313" key="23">
    <source>
        <dbReference type="EMBL" id="CAF3754016.1"/>
    </source>
</evidence>
<dbReference type="GO" id="GO:0004721">
    <property type="term" value="F:phosphoprotein phosphatase activity"/>
    <property type="evidence" value="ECO:0007669"/>
    <property type="project" value="UniProtKB-KW"/>
</dbReference>
<evidence type="ECO:0000313" key="24">
    <source>
        <dbReference type="Proteomes" id="UP000663823"/>
    </source>
</evidence>
<evidence type="ECO:0000256" key="8">
    <source>
        <dbReference type="ARBA" id="ARBA00023209"/>
    </source>
</evidence>
<keyword evidence="8" id="KW-0594">Phospholipid biosynthesis</keyword>
<dbReference type="InterPro" id="IPR020422">
    <property type="entry name" value="TYR_PHOSPHATASE_DUAL_dom"/>
</dbReference>
<evidence type="ECO:0000256" key="2">
    <source>
        <dbReference type="ARBA" id="ARBA00005189"/>
    </source>
</evidence>
<evidence type="ECO:0000256" key="6">
    <source>
        <dbReference type="ARBA" id="ARBA00023098"/>
    </source>
</evidence>
<evidence type="ECO:0000256" key="13">
    <source>
        <dbReference type="ARBA" id="ARBA00051818"/>
    </source>
</evidence>
<gene>
    <name evidence="23" type="ORF">FNK824_LOCUS12413</name>
    <name evidence="22" type="ORF">OTI717_LOCUS3501</name>
    <name evidence="20" type="ORF">RFH988_LOCUS36294</name>
    <name evidence="21" type="ORF">SEV965_LOCUS36368</name>
</gene>
<dbReference type="Gene3D" id="3.90.190.10">
    <property type="entry name" value="Protein tyrosine phosphatase superfamily"/>
    <property type="match status" value="1"/>
</dbReference>
<evidence type="ECO:0000256" key="17">
    <source>
        <dbReference type="ARBA" id="ARBA00069309"/>
    </source>
</evidence>
<accession>A0A818J7L3</accession>
<dbReference type="Proteomes" id="UP000663889">
    <property type="component" value="Unassembled WGS sequence"/>
</dbReference>
<evidence type="ECO:0000256" key="9">
    <source>
        <dbReference type="ARBA" id="ARBA00023264"/>
    </source>
</evidence>
<comment type="pathway">
    <text evidence="2">Lipid metabolism.</text>
</comment>
<evidence type="ECO:0000313" key="22">
    <source>
        <dbReference type="EMBL" id="CAF3534799.1"/>
    </source>
</evidence>
<dbReference type="GO" id="GO:0008962">
    <property type="term" value="F:phosphatidylglycerophosphatase activity"/>
    <property type="evidence" value="ECO:0007669"/>
    <property type="project" value="UniProtKB-EC"/>
</dbReference>
<dbReference type="GO" id="GO:0008654">
    <property type="term" value="P:phospholipid biosynthetic process"/>
    <property type="evidence" value="ECO:0007669"/>
    <property type="project" value="UniProtKB-KW"/>
</dbReference>
<evidence type="ECO:0000256" key="15">
    <source>
        <dbReference type="ARBA" id="ARBA00052632"/>
    </source>
</evidence>
<keyword evidence="3" id="KW-0444">Lipid biosynthesis</keyword>
<dbReference type="EMBL" id="CAJNOO010006126">
    <property type="protein sequence ID" value="CAF1439638.1"/>
    <property type="molecule type" value="Genomic_DNA"/>
</dbReference>
<feature type="domain" description="Tyrosine-protein phosphatase" evidence="18">
    <location>
        <begin position="31"/>
        <end position="187"/>
    </location>
</feature>
<dbReference type="InterPro" id="IPR029021">
    <property type="entry name" value="Prot-tyrosine_phosphatase-like"/>
</dbReference>
<evidence type="ECO:0000259" key="19">
    <source>
        <dbReference type="PROSITE" id="PS50056"/>
    </source>
</evidence>
<dbReference type="PROSITE" id="PS00383">
    <property type="entry name" value="TYR_PHOSPHATASE_1"/>
    <property type="match status" value="1"/>
</dbReference>
<dbReference type="GO" id="GO:0005737">
    <property type="term" value="C:cytoplasm"/>
    <property type="evidence" value="ECO:0007669"/>
    <property type="project" value="UniProtKB-ARBA"/>
</dbReference>
<dbReference type="Proteomes" id="UP000663882">
    <property type="component" value="Unassembled WGS sequence"/>
</dbReference>
<comment type="catalytic activity">
    <reaction evidence="16">
        <text>1,2-dioctanoyl-sn-glycero-3-phospho-(1D-myo-inositol-5-phosphate) + H2O = 1,2-dioctanoyl-sn-glycero-3-phospho-(1D-myo-inositol) + phosphate</text>
        <dbReference type="Rhea" id="RHEA:42308"/>
        <dbReference type="ChEBI" id="CHEBI:15377"/>
        <dbReference type="ChEBI" id="CHEBI:43474"/>
        <dbReference type="ChEBI" id="CHEBI:65221"/>
        <dbReference type="ChEBI" id="CHEBI:78911"/>
    </reaction>
    <physiologicalReaction direction="left-to-right" evidence="16">
        <dbReference type="Rhea" id="RHEA:42309"/>
    </physiologicalReaction>
</comment>
<evidence type="ECO:0000256" key="11">
    <source>
        <dbReference type="ARBA" id="ARBA00024224"/>
    </source>
</evidence>
<dbReference type="AlphaFoldDB" id="A0A818J7L3"/>